<comment type="cofactor">
    <cofactor evidence="1">
        <name>pyridoxal 5'-phosphate</name>
        <dbReference type="ChEBI" id="CHEBI:597326"/>
    </cofactor>
</comment>
<dbReference type="PANTHER" id="PTHR46383">
    <property type="entry name" value="ASPARTATE AMINOTRANSFERASE"/>
    <property type="match status" value="1"/>
</dbReference>
<dbReference type="GO" id="GO:0006520">
    <property type="term" value="P:amino acid metabolic process"/>
    <property type="evidence" value="ECO:0007669"/>
    <property type="project" value="InterPro"/>
</dbReference>
<evidence type="ECO:0000256" key="2">
    <source>
        <dbReference type="ARBA" id="ARBA00007441"/>
    </source>
</evidence>
<feature type="domain" description="Aminotransferase class I/classII large" evidence="8">
    <location>
        <begin position="2"/>
        <end position="40"/>
    </location>
</feature>
<name>A0A845S6C1_9PROT</name>
<dbReference type="GO" id="GO:0030170">
    <property type="term" value="F:pyridoxal phosphate binding"/>
    <property type="evidence" value="ECO:0007669"/>
    <property type="project" value="InterPro"/>
</dbReference>
<evidence type="ECO:0000256" key="3">
    <source>
        <dbReference type="ARBA" id="ARBA00012753"/>
    </source>
</evidence>
<feature type="non-terminal residue" evidence="9">
    <location>
        <position position="1"/>
    </location>
</feature>
<evidence type="ECO:0000259" key="8">
    <source>
        <dbReference type="Pfam" id="PF00155"/>
    </source>
</evidence>
<dbReference type="SUPFAM" id="SSF53383">
    <property type="entry name" value="PLP-dependent transferases"/>
    <property type="match status" value="1"/>
</dbReference>
<protein>
    <recommendedName>
        <fullName evidence="3">aspartate transaminase</fullName>
        <ecNumber evidence="3">2.6.1.1</ecNumber>
    </recommendedName>
</protein>
<dbReference type="AlphaFoldDB" id="A0A845S6C1"/>
<dbReference type="InterPro" id="IPR015424">
    <property type="entry name" value="PyrdxlP-dep_Trfase"/>
</dbReference>
<evidence type="ECO:0000256" key="7">
    <source>
        <dbReference type="ARBA" id="ARBA00049185"/>
    </source>
</evidence>
<comment type="catalytic activity">
    <reaction evidence="7">
        <text>L-aspartate + 2-oxoglutarate = oxaloacetate + L-glutamate</text>
        <dbReference type="Rhea" id="RHEA:21824"/>
        <dbReference type="ChEBI" id="CHEBI:16452"/>
        <dbReference type="ChEBI" id="CHEBI:16810"/>
        <dbReference type="ChEBI" id="CHEBI:29985"/>
        <dbReference type="ChEBI" id="CHEBI:29991"/>
        <dbReference type="EC" id="2.6.1.1"/>
    </reaction>
</comment>
<dbReference type="Proteomes" id="UP000572953">
    <property type="component" value="Unassembled WGS sequence"/>
</dbReference>
<dbReference type="InterPro" id="IPR015422">
    <property type="entry name" value="PyrdxlP-dep_Trfase_small"/>
</dbReference>
<dbReference type="EC" id="2.6.1.1" evidence="3"/>
<dbReference type="Pfam" id="PF00155">
    <property type="entry name" value="Aminotran_1_2"/>
    <property type="match status" value="1"/>
</dbReference>
<evidence type="ECO:0000256" key="5">
    <source>
        <dbReference type="ARBA" id="ARBA00022679"/>
    </source>
</evidence>
<evidence type="ECO:0000313" key="10">
    <source>
        <dbReference type="Proteomes" id="UP000572953"/>
    </source>
</evidence>
<sequence length="48" mass="5291">YLLEETGVAIVQGSAFGLEGYFRISYATSMQILEKAVAKIKSFCESLK</sequence>
<evidence type="ECO:0000256" key="1">
    <source>
        <dbReference type="ARBA" id="ARBA00001933"/>
    </source>
</evidence>
<keyword evidence="4 9" id="KW-0032">Aminotransferase</keyword>
<dbReference type="PANTHER" id="PTHR46383:SF1">
    <property type="entry name" value="ASPARTATE AMINOTRANSFERASE"/>
    <property type="match status" value="1"/>
</dbReference>
<gene>
    <name evidence="9" type="ORF">EBV78_04455</name>
</gene>
<accession>A0A845S6C1</accession>
<reference evidence="9 10" key="1">
    <citation type="submission" date="2018-10" db="EMBL/GenBank/DDBJ databases">
        <title>Iterative Subtractive Binning of Freshwater Chronoseries Metagenomes Recovers Nearly Complete Genomes from over Four Hundred Novel Species.</title>
        <authorList>
            <person name="Rodriguez-R L.M."/>
            <person name="Tsementzi D."/>
            <person name="Luo C."/>
            <person name="Konstantinidis K.T."/>
        </authorList>
    </citation>
    <scope>NUCLEOTIDE SEQUENCE [LARGE SCALE GENOMIC DNA]</scope>
    <source>
        <strain evidence="9">WB7_2B_003</strain>
    </source>
</reference>
<dbReference type="GO" id="GO:0004069">
    <property type="term" value="F:L-aspartate:2-oxoglutarate aminotransferase activity"/>
    <property type="evidence" value="ECO:0007669"/>
    <property type="project" value="UniProtKB-EC"/>
</dbReference>
<comment type="caution">
    <text evidence="9">The sequence shown here is derived from an EMBL/GenBank/DDBJ whole genome shotgun (WGS) entry which is preliminary data.</text>
</comment>
<keyword evidence="5 9" id="KW-0808">Transferase</keyword>
<dbReference type="EMBL" id="RGGN01000209">
    <property type="protein sequence ID" value="NCU63303.1"/>
    <property type="molecule type" value="Genomic_DNA"/>
</dbReference>
<dbReference type="InterPro" id="IPR004839">
    <property type="entry name" value="Aminotransferase_I/II_large"/>
</dbReference>
<organism evidence="9 10">
    <name type="scientific">Candidatus Fonsibacter lacus</name>
    <dbReference type="NCBI Taxonomy" id="2576439"/>
    <lineage>
        <taxon>Bacteria</taxon>
        <taxon>Pseudomonadati</taxon>
        <taxon>Pseudomonadota</taxon>
        <taxon>Alphaproteobacteria</taxon>
        <taxon>Candidatus Pelagibacterales</taxon>
        <taxon>Candidatus Pelagibacterales incertae sedis</taxon>
        <taxon>Candidatus Fonsibacter</taxon>
    </lineage>
</organism>
<evidence type="ECO:0000256" key="4">
    <source>
        <dbReference type="ARBA" id="ARBA00022576"/>
    </source>
</evidence>
<evidence type="ECO:0000256" key="6">
    <source>
        <dbReference type="ARBA" id="ARBA00022898"/>
    </source>
</evidence>
<dbReference type="Gene3D" id="3.90.1150.10">
    <property type="entry name" value="Aspartate Aminotransferase, domain 1"/>
    <property type="match status" value="1"/>
</dbReference>
<comment type="similarity">
    <text evidence="2">Belongs to the class-I pyridoxal-phosphate-dependent aminotransferase family.</text>
</comment>
<dbReference type="InterPro" id="IPR050596">
    <property type="entry name" value="AspAT/PAT-like"/>
</dbReference>
<proteinExistence type="inferred from homology"/>
<evidence type="ECO:0000313" key="9">
    <source>
        <dbReference type="EMBL" id="NCU63303.1"/>
    </source>
</evidence>
<keyword evidence="6" id="KW-0663">Pyridoxal phosphate</keyword>